<dbReference type="EMBL" id="CAJPDS010000015">
    <property type="protein sequence ID" value="CAF9914918.1"/>
    <property type="molecule type" value="Genomic_DNA"/>
</dbReference>
<reference evidence="2" key="1">
    <citation type="submission" date="2021-03" db="EMBL/GenBank/DDBJ databases">
        <authorList>
            <person name="Tagirdzhanova G."/>
        </authorList>
    </citation>
    <scope>NUCLEOTIDE SEQUENCE</scope>
</reference>
<proteinExistence type="predicted"/>
<sequence length="280" mass="30882">MEPGGQHNGKTKFNGEGLTRTLNPRLFQLPNSRKRVPVTIKAPQSLSSEEFPPLPSNRKTSPPVIQRDDEGSSDSPIGDQRHPDSPQRTVPVSNGHSKIEVLPPGGPVTEPPKWRPDVFVPNFVSKACSEINNAPAIQIVTNGARDVNYTAYISNFASPLFLPPRNVLKAPPMSSLPLVPVDQIDSQNYEKNFNDCVLMDWTAEVLGLQTYDLFGVPLNVLNSTLQTFTLHVPGLRENTPRVVYGDTVLLRQLLFEPGSSIPRGMDYWINHGGRQRGTSS</sequence>
<protein>
    <submittedName>
        <fullName evidence="2">Uncharacterized protein</fullName>
    </submittedName>
</protein>
<organism evidence="2 3">
    <name type="scientific">Heterodermia speciosa</name>
    <dbReference type="NCBI Taxonomy" id="116794"/>
    <lineage>
        <taxon>Eukaryota</taxon>
        <taxon>Fungi</taxon>
        <taxon>Dikarya</taxon>
        <taxon>Ascomycota</taxon>
        <taxon>Pezizomycotina</taxon>
        <taxon>Lecanoromycetes</taxon>
        <taxon>OSLEUM clade</taxon>
        <taxon>Lecanoromycetidae</taxon>
        <taxon>Caliciales</taxon>
        <taxon>Physciaceae</taxon>
        <taxon>Heterodermia</taxon>
    </lineage>
</organism>
<comment type="caution">
    <text evidence="2">The sequence shown here is derived from an EMBL/GenBank/DDBJ whole genome shotgun (WGS) entry which is preliminary data.</text>
</comment>
<dbReference type="AlphaFoldDB" id="A0A8H3IDY3"/>
<gene>
    <name evidence="2" type="ORF">HETSPECPRED_002238</name>
</gene>
<dbReference type="OrthoDB" id="6513042at2759"/>
<feature type="compositionally biased region" description="Polar residues" evidence="1">
    <location>
        <begin position="86"/>
        <end position="96"/>
    </location>
</feature>
<evidence type="ECO:0000256" key="1">
    <source>
        <dbReference type="SAM" id="MobiDB-lite"/>
    </source>
</evidence>
<evidence type="ECO:0000313" key="2">
    <source>
        <dbReference type="EMBL" id="CAF9914918.1"/>
    </source>
</evidence>
<name>A0A8H3IDY3_9LECA</name>
<dbReference type="Proteomes" id="UP000664521">
    <property type="component" value="Unassembled WGS sequence"/>
</dbReference>
<accession>A0A8H3IDY3</accession>
<evidence type="ECO:0000313" key="3">
    <source>
        <dbReference type="Proteomes" id="UP000664521"/>
    </source>
</evidence>
<feature type="region of interest" description="Disordered" evidence="1">
    <location>
        <begin position="1"/>
        <end position="112"/>
    </location>
</feature>
<keyword evidence="3" id="KW-1185">Reference proteome</keyword>